<proteinExistence type="predicted"/>
<gene>
    <name evidence="3" type="ORF">N7509_001139</name>
</gene>
<keyword evidence="4" id="KW-1185">Reference proteome</keyword>
<dbReference type="OrthoDB" id="10492849at2759"/>
<reference evidence="3" key="1">
    <citation type="submission" date="2022-12" db="EMBL/GenBank/DDBJ databases">
        <authorList>
            <person name="Petersen C."/>
        </authorList>
    </citation>
    <scope>NUCLEOTIDE SEQUENCE</scope>
    <source>
        <strain evidence="3">IBT 29677</strain>
    </source>
</reference>
<accession>A0A9X0BES2</accession>
<evidence type="ECO:0000256" key="1">
    <source>
        <dbReference type="SAM" id="Coils"/>
    </source>
</evidence>
<reference evidence="3" key="2">
    <citation type="journal article" date="2023" name="IMA Fungus">
        <title>Comparative genomic study of the Penicillium genus elucidates a diverse pangenome and 15 lateral gene transfer events.</title>
        <authorList>
            <person name="Petersen C."/>
            <person name="Sorensen T."/>
            <person name="Nielsen M.R."/>
            <person name="Sondergaard T.E."/>
            <person name="Sorensen J.L."/>
            <person name="Fitzpatrick D.A."/>
            <person name="Frisvad J.C."/>
            <person name="Nielsen K.L."/>
        </authorList>
    </citation>
    <scope>NUCLEOTIDE SEQUENCE</scope>
    <source>
        <strain evidence="3">IBT 29677</strain>
    </source>
</reference>
<feature type="compositionally biased region" description="Polar residues" evidence="2">
    <location>
        <begin position="1"/>
        <end position="24"/>
    </location>
</feature>
<comment type="caution">
    <text evidence="3">The sequence shown here is derived from an EMBL/GenBank/DDBJ whole genome shotgun (WGS) entry which is preliminary data.</text>
</comment>
<dbReference type="Proteomes" id="UP001147747">
    <property type="component" value="Unassembled WGS sequence"/>
</dbReference>
<feature type="region of interest" description="Disordered" evidence="2">
    <location>
        <begin position="1"/>
        <end position="27"/>
    </location>
</feature>
<evidence type="ECO:0000256" key="2">
    <source>
        <dbReference type="SAM" id="MobiDB-lite"/>
    </source>
</evidence>
<evidence type="ECO:0000313" key="3">
    <source>
        <dbReference type="EMBL" id="KAJ5414512.1"/>
    </source>
</evidence>
<dbReference type="RefSeq" id="XP_056494358.1">
    <property type="nucleotide sequence ID" value="XM_056625776.1"/>
</dbReference>
<name>A0A9X0BES2_9EURO</name>
<dbReference type="GeneID" id="81364756"/>
<protein>
    <submittedName>
        <fullName evidence="3">Uncharacterized protein</fullName>
    </submittedName>
</protein>
<dbReference type="EMBL" id="JAPZBU010000003">
    <property type="protein sequence ID" value="KAJ5414512.1"/>
    <property type="molecule type" value="Genomic_DNA"/>
</dbReference>
<sequence>MASSNSTEWYTNLTTPPTIQPTSDKSSELGWHLGPPLSFAAVNPVLSEWIKKIFPFMPTNRTLAHIKKTVDEIRKFYPGNDEKPLTQENLDALIESLQKNVQDKEDWIQLLIRRLIEANMDNDILTKQLEQVNLRISQLQDAWNDEAETSKMLIASLDEERARSLDLMRELARREEEIEEARKTMLNLNKWSRQRLGIKTKMSFKSRTWSIKTRSL</sequence>
<feature type="coiled-coil region" evidence="1">
    <location>
        <begin position="122"/>
        <end position="188"/>
    </location>
</feature>
<dbReference type="AlphaFoldDB" id="A0A9X0BES2"/>
<evidence type="ECO:0000313" key="4">
    <source>
        <dbReference type="Proteomes" id="UP001147747"/>
    </source>
</evidence>
<keyword evidence="1" id="KW-0175">Coiled coil</keyword>
<organism evidence="3 4">
    <name type="scientific">Penicillium cosmopolitanum</name>
    <dbReference type="NCBI Taxonomy" id="1131564"/>
    <lineage>
        <taxon>Eukaryota</taxon>
        <taxon>Fungi</taxon>
        <taxon>Dikarya</taxon>
        <taxon>Ascomycota</taxon>
        <taxon>Pezizomycotina</taxon>
        <taxon>Eurotiomycetes</taxon>
        <taxon>Eurotiomycetidae</taxon>
        <taxon>Eurotiales</taxon>
        <taxon>Aspergillaceae</taxon>
        <taxon>Penicillium</taxon>
    </lineage>
</organism>